<dbReference type="PANTHER" id="PTHR12788:SF10">
    <property type="entry name" value="PROTEIN-TYROSINE SULFOTRANSFERASE"/>
    <property type="match status" value="1"/>
</dbReference>
<dbReference type="Pfam" id="PF13181">
    <property type="entry name" value="TPR_8"/>
    <property type="match status" value="1"/>
</dbReference>
<dbReference type="RefSeq" id="WP_165327177.1">
    <property type="nucleotide sequence ID" value="NZ_CP049109.1"/>
</dbReference>
<evidence type="ECO:0000256" key="2">
    <source>
        <dbReference type="PROSITE-ProRule" id="PRU00339"/>
    </source>
</evidence>
<protein>
    <submittedName>
        <fullName evidence="3">Tetratricopeptide repeat protein</fullName>
    </submittedName>
</protein>
<dbReference type="PANTHER" id="PTHR12788">
    <property type="entry name" value="PROTEIN-TYROSINE SULFOTRANSFERASE 2"/>
    <property type="match status" value="1"/>
</dbReference>
<dbReference type="Pfam" id="PF14559">
    <property type="entry name" value="TPR_19"/>
    <property type="match status" value="2"/>
</dbReference>
<dbReference type="InterPro" id="IPR011990">
    <property type="entry name" value="TPR-like_helical_dom_sf"/>
</dbReference>
<keyword evidence="4" id="KW-1185">Reference proteome</keyword>
<proteinExistence type="predicted"/>
<dbReference type="GO" id="GO:0008476">
    <property type="term" value="F:protein-tyrosine sulfotransferase activity"/>
    <property type="evidence" value="ECO:0007669"/>
    <property type="project" value="InterPro"/>
</dbReference>
<dbReference type="Gene3D" id="1.25.40.10">
    <property type="entry name" value="Tetratricopeptide repeat domain"/>
    <property type="match status" value="3"/>
</dbReference>
<organism evidence="3 4">
    <name type="scientific">Stakelama tenebrarum</name>
    <dbReference type="NCBI Taxonomy" id="2711215"/>
    <lineage>
        <taxon>Bacteria</taxon>
        <taxon>Pseudomonadati</taxon>
        <taxon>Pseudomonadota</taxon>
        <taxon>Alphaproteobacteria</taxon>
        <taxon>Sphingomonadales</taxon>
        <taxon>Sphingomonadaceae</taxon>
        <taxon>Stakelama</taxon>
    </lineage>
</organism>
<dbReference type="SUPFAM" id="SSF48452">
    <property type="entry name" value="TPR-like"/>
    <property type="match status" value="2"/>
</dbReference>
<evidence type="ECO:0000313" key="4">
    <source>
        <dbReference type="Proteomes" id="UP000501568"/>
    </source>
</evidence>
<accession>A0A6G6Y6G4</accession>
<dbReference type="Gene3D" id="3.40.50.300">
    <property type="entry name" value="P-loop containing nucleotide triphosphate hydrolases"/>
    <property type="match status" value="1"/>
</dbReference>
<dbReference type="KEGG" id="spzr:G5C33_10530"/>
<dbReference type="PROSITE" id="PS50005">
    <property type="entry name" value="TPR"/>
    <property type="match status" value="1"/>
</dbReference>
<dbReference type="SMART" id="SM00028">
    <property type="entry name" value="TPR"/>
    <property type="match status" value="5"/>
</dbReference>
<dbReference type="Pfam" id="PF13469">
    <property type="entry name" value="Sulfotransfer_3"/>
    <property type="match status" value="1"/>
</dbReference>
<keyword evidence="1" id="KW-0808">Transferase</keyword>
<reference evidence="3 4" key="1">
    <citation type="submission" date="2020-02" db="EMBL/GenBank/DDBJ databases">
        <authorList>
            <person name="Zheng R.K."/>
            <person name="Sun C.M."/>
        </authorList>
    </citation>
    <scope>NUCLEOTIDE SEQUENCE [LARGE SCALE GENOMIC DNA]</scope>
    <source>
        <strain evidence="4">zrk23</strain>
    </source>
</reference>
<evidence type="ECO:0000313" key="3">
    <source>
        <dbReference type="EMBL" id="QIG80173.1"/>
    </source>
</evidence>
<evidence type="ECO:0000256" key="1">
    <source>
        <dbReference type="ARBA" id="ARBA00022679"/>
    </source>
</evidence>
<keyword evidence="2" id="KW-0802">TPR repeat</keyword>
<dbReference type="InterPro" id="IPR019734">
    <property type="entry name" value="TPR_rpt"/>
</dbReference>
<name>A0A6G6Y6G4_9SPHN</name>
<feature type="repeat" description="TPR" evidence="2">
    <location>
        <begin position="191"/>
        <end position="224"/>
    </location>
</feature>
<dbReference type="SUPFAM" id="SSF52540">
    <property type="entry name" value="P-loop containing nucleoside triphosphate hydrolases"/>
    <property type="match status" value="1"/>
</dbReference>
<dbReference type="InterPro" id="IPR027417">
    <property type="entry name" value="P-loop_NTPase"/>
</dbReference>
<dbReference type="AlphaFoldDB" id="A0A6G6Y6G4"/>
<dbReference type="InterPro" id="IPR026634">
    <property type="entry name" value="TPST-like"/>
</dbReference>
<dbReference type="EMBL" id="CP049109">
    <property type="protein sequence ID" value="QIG80173.1"/>
    <property type="molecule type" value="Genomic_DNA"/>
</dbReference>
<sequence>MRNAEGCRKGLSLAKAAAAPTGTIETALAHAERLLRAEPELARAQAEAILEAHPDNGEALVLKGRALAASGATDDAIDALLQATRRLPDDAAAWRALADQYLVAGDEKRADAAQSQAIRASVHEPELRRAATALCANDLSTAERILKPWLKQRPTDVAAIRMLAELAGRIGRYRDAESLLSRAIELAPGFAPARFNMATLQYRRGRIPEAVEQLEALLESDPENPGYRNLLAAALTRIGEVDQALVHFRKALDRQPGLTKVWLSYGHALKTAGQQAESIAAYRRCIAQEPGFGEAWWSLANLKTVRLDEADVAAMRDALDTAKLRDEDRWHLHFALGKALEDAAEYEAAFGHYAEGNRLRLAATPYDPEATRNRVDRTISRFTQDFFVEHAGQGHPAPDPIFVLGMPRSGSTLVEQILASHPLVEGTHELADIQMMAARLGGQGDAYPENLATLTPGQLAELGAEYIERTRIQRHTDRPFFIDKMPNNWLHAGFIQLILPKAKIVDTRRNPLDCCFSNFKQHFARGQAFAYDLAHMGRYYADYVRLMAHFDTVAPGAVHRVFHEALIADPESEIRSLLAALDLPFDSACLRFHETDRAVRTASSEQVRRPINRQGVDQWRHFDAWMGPLKAELGRLVDDYPIET</sequence>
<dbReference type="Proteomes" id="UP000501568">
    <property type="component" value="Chromosome"/>
</dbReference>
<gene>
    <name evidence="3" type="ORF">G5C33_10530</name>
</gene>